<evidence type="ECO:0000259" key="1">
    <source>
        <dbReference type="Pfam" id="PF03171"/>
    </source>
</evidence>
<sequence length="124" mass="13797">MPYVENAFIVIVGEILELASNGYLHGNIHRVNTPQTGLDRYSVAFFLTPNIFAGDIPLLNLKPALAELALGPDYDPLNPLYSNVGLNSLKGRLRSHPDVTERHYPQEYVQLKESKQSRADVAHA</sequence>
<reference evidence="2 3" key="1">
    <citation type="submission" date="2019-03" db="EMBL/GenBank/DDBJ databases">
        <title>Genomic analyses of the natural microbiome of Caenorhabditis elegans.</title>
        <authorList>
            <person name="Samuel B."/>
        </authorList>
    </citation>
    <scope>NUCLEOTIDE SEQUENCE [LARGE SCALE GENOMIC DNA]</scope>
    <source>
        <strain evidence="2 3">JUb89</strain>
    </source>
</reference>
<evidence type="ECO:0000313" key="3">
    <source>
        <dbReference type="Proteomes" id="UP000294963"/>
    </source>
</evidence>
<dbReference type="SUPFAM" id="SSF51197">
    <property type="entry name" value="Clavaminate synthase-like"/>
    <property type="match status" value="1"/>
</dbReference>
<comment type="caution">
    <text evidence="2">The sequence shown here is derived from an EMBL/GenBank/DDBJ whole genome shotgun (WGS) entry which is preliminary data.</text>
</comment>
<dbReference type="InterPro" id="IPR027443">
    <property type="entry name" value="IPNS-like_sf"/>
</dbReference>
<accession>A0A4R1XXJ3</accession>
<proteinExistence type="predicted"/>
<dbReference type="InterPro" id="IPR044861">
    <property type="entry name" value="IPNS-like_FE2OG_OXY"/>
</dbReference>
<dbReference type="Pfam" id="PF03171">
    <property type="entry name" value="2OG-FeII_Oxy"/>
    <property type="match status" value="1"/>
</dbReference>
<protein>
    <submittedName>
        <fullName evidence="2">2-oxoglutarate-Fe(II)-dependent oxygenase superfamily protein</fullName>
    </submittedName>
</protein>
<feature type="domain" description="Isopenicillin N synthase-like Fe(2+) 2OG dioxygenase" evidence="1">
    <location>
        <begin position="2"/>
        <end position="49"/>
    </location>
</feature>
<keyword evidence="3" id="KW-1185">Reference proteome</keyword>
<organism evidence="2 3">
    <name type="scientific">Acinetobacter calcoaceticus</name>
    <dbReference type="NCBI Taxonomy" id="471"/>
    <lineage>
        <taxon>Bacteria</taxon>
        <taxon>Pseudomonadati</taxon>
        <taxon>Pseudomonadota</taxon>
        <taxon>Gammaproteobacteria</taxon>
        <taxon>Moraxellales</taxon>
        <taxon>Moraxellaceae</taxon>
        <taxon>Acinetobacter</taxon>
        <taxon>Acinetobacter calcoaceticus/baumannii complex</taxon>
    </lineage>
</organism>
<evidence type="ECO:0000313" key="2">
    <source>
        <dbReference type="EMBL" id="TCM67025.1"/>
    </source>
</evidence>
<dbReference type="EMBL" id="SLVJ01000010">
    <property type="protein sequence ID" value="TCM67025.1"/>
    <property type="molecule type" value="Genomic_DNA"/>
</dbReference>
<dbReference type="Gene3D" id="2.60.120.330">
    <property type="entry name" value="B-lactam Antibiotic, Isopenicillin N Synthase, Chain"/>
    <property type="match status" value="1"/>
</dbReference>
<gene>
    <name evidence="2" type="ORF">EC844_11066</name>
</gene>
<name>A0A4R1XXJ3_ACICA</name>
<dbReference type="Proteomes" id="UP000294963">
    <property type="component" value="Unassembled WGS sequence"/>
</dbReference>
<dbReference type="AlphaFoldDB" id="A0A4R1XXJ3"/>